<gene>
    <name evidence="7" type="ORF">OFUS_LOCUS20869</name>
</gene>
<dbReference type="Gene3D" id="1.20.120.430">
    <property type="entry name" value="tRNA modification GTPase MnmE domain 2"/>
    <property type="match status" value="1"/>
</dbReference>
<dbReference type="Pfam" id="PF01926">
    <property type="entry name" value="MMR_HSR1"/>
    <property type="match status" value="1"/>
</dbReference>
<comment type="caution">
    <text evidence="7">The sequence shown here is derived from an EMBL/GenBank/DDBJ whole genome shotgun (WGS) entry which is preliminary data.</text>
</comment>
<proteinExistence type="inferred from homology"/>
<dbReference type="GO" id="GO:0002098">
    <property type="term" value="P:tRNA wobble uridine modification"/>
    <property type="evidence" value="ECO:0007669"/>
    <property type="project" value="TreeGrafter"/>
</dbReference>
<protein>
    <submittedName>
        <fullName evidence="7">Uncharacterized protein</fullName>
    </submittedName>
</protein>
<dbReference type="NCBIfam" id="TIGR00450">
    <property type="entry name" value="mnmE_trmE_thdF"/>
    <property type="match status" value="1"/>
</dbReference>
<accession>A0A8J1XU46</accession>
<keyword evidence="5 6" id="KW-0342">GTP-binding</keyword>
<dbReference type="SUPFAM" id="SSF52540">
    <property type="entry name" value="P-loop containing nucleoside triphosphate hydrolases"/>
    <property type="match status" value="1"/>
</dbReference>
<dbReference type="AlphaFoldDB" id="A0A8J1XU46"/>
<dbReference type="CDD" id="cd14858">
    <property type="entry name" value="TrmE_N"/>
    <property type="match status" value="1"/>
</dbReference>
<comment type="subcellular location">
    <subcellularLocation>
        <location evidence="1">Mitochondrion</location>
    </subcellularLocation>
</comment>
<evidence type="ECO:0000256" key="1">
    <source>
        <dbReference type="ARBA" id="ARBA00004173"/>
    </source>
</evidence>
<dbReference type="Pfam" id="PF12631">
    <property type="entry name" value="MnmE_helical"/>
    <property type="match status" value="1"/>
</dbReference>
<dbReference type="PANTHER" id="PTHR42714:SF2">
    <property type="entry name" value="TRNA MODIFICATION GTPASE GTPBP3, MITOCHONDRIAL"/>
    <property type="match status" value="1"/>
</dbReference>
<dbReference type="PRINTS" id="PR00326">
    <property type="entry name" value="GTP1OBG"/>
</dbReference>
<dbReference type="InterPro" id="IPR005225">
    <property type="entry name" value="Small_GTP-bd"/>
</dbReference>
<dbReference type="NCBIfam" id="NF003661">
    <property type="entry name" value="PRK05291.1-3"/>
    <property type="match status" value="1"/>
</dbReference>
<dbReference type="HAMAP" id="MF_00379">
    <property type="entry name" value="GTPase_MnmE"/>
    <property type="match status" value="1"/>
</dbReference>
<dbReference type="InterPro" id="IPR027266">
    <property type="entry name" value="TrmE/GcvT-like"/>
</dbReference>
<dbReference type="GO" id="GO:0005739">
    <property type="term" value="C:mitochondrion"/>
    <property type="evidence" value="ECO:0007669"/>
    <property type="project" value="UniProtKB-SubCell"/>
</dbReference>
<dbReference type="GO" id="GO:0003924">
    <property type="term" value="F:GTPase activity"/>
    <property type="evidence" value="ECO:0007669"/>
    <property type="project" value="InterPro"/>
</dbReference>
<evidence type="ECO:0000256" key="2">
    <source>
        <dbReference type="ARBA" id="ARBA00011043"/>
    </source>
</evidence>
<dbReference type="GO" id="GO:0005525">
    <property type="term" value="F:GTP binding"/>
    <property type="evidence" value="ECO:0007669"/>
    <property type="project" value="UniProtKB-KW"/>
</dbReference>
<dbReference type="InterPro" id="IPR004520">
    <property type="entry name" value="GTPase_MnmE"/>
</dbReference>
<dbReference type="InterPro" id="IPR031168">
    <property type="entry name" value="G_TrmE"/>
</dbReference>
<dbReference type="CDD" id="cd04164">
    <property type="entry name" value="trmE"/>
    <property type="match status" value="1"/>
</dbReference>
<evidence type="ECO:0000256" key="5">
    <source>
        <dbReference type="ARBA" id="ARBA00023134"/>
    </source>
</evidence>
<dbReference type="Gene3D" id="3.30.1360.120">
    <property type="entry name" value="Probable tRNA modification gtpase trme, domain 1"/>
    <property type="match status" value="1"/>
</dbReference>
<evidence type="ECO:0000256" key="3">
    <source>
        <dbReference type="ARBA" id="ARBA00022694"/>
    </source>
</evidence>
<keyword evidence="3 6" id="KW-0819">tRNA processing</keyword>
<dbReference type="SUPFAM" id="SSF116878">
    <property type="entry name" value="TrmE connector domain"/>
    <property type="match status" value="1"/>
</dbReference>
<sequence>MISRHLFQNFIQLNQPLLRKVAFKSTIFAVATPPRKSGVAVIRISGDRCAYILEKVAMFMILPQPRLVKLRRFYHPATGEMLDKGMVVWFKGPQSFTGEDCCELHIHGSAAVATAMMSALGTIHQCRQAEPGEFTKRAFHNGKLDLTEVEGLGELIHAETEAQRKQALRQLEGQLSQLYQSWRTRLIKCAANIEAFIDFSENDTLEDNLLEDVEKEVTLLTQDIQQHLADGRHGDRLRDGVRVAIVGEPNVGKSSLLNAMCRRPAAIVSSIEGTTRDIIETHLNIGGYPVLLSDTAGLRKTNNVLELEGIRRAIERAENADIILVVLEARKIAELAELEPQFNLNTYLMEHITSLGLTINRTDSVQEPVIAAVLNKIDLIGDSSLSAIISQCRKESDKMLSVTGKLSHTRDDSAKCDTREQNAKYDIREQSAKDETSDYSANLKYDTRQHKSDEYTVEYNTEQNETIFHSENISPEITNSSVPNTEQLFINNKDKTKRDCHTRTSTDDVYEEIPVVCTSCVSDTGISDLISTLQHHLEQMCTTGATESQGVCQARHRELLTECLYSLEKFTSLGGQDYAIAAQMLRNSHRNLGKVIGTVSTDDILDVIFRDFCIGK</sequence>
<dbReference type="NCBIfam" id="TIGR00231">
    <property type="entry name" value="small_GTP"/>
    <property type="match status" value="1"/>
</dbReference>
<dbReference type="Proteomes" id="UP000749559">
    <property type="component" value="Unassembled WGS sequence"/>
</dbReference>
<dbReference type="Pfam" id="PF10396">
    <property type="entry name" value="TrmE_N"/>
    <property type="match status" value="1"/>
</dbReference>
<dbReference type="Gene3D" id="3.40.50.300">
    <property type="entry name" value="P-loop containing nucleotide triphosphate hydrolases"/>
    <property type="match status" value="1"/>
</dbReference>
<evidence type="ECO:0000256" key="6">
    <source>
        <dbReference type="RuleBase" id="RU003313"/>
    </source>
</evidence>
<dbReference type="InterPro" id="IPR027417">
    <property type="entry name" value="P-loop_NTPase"/>
</dbReference>
<dbReference type="PANTHER" id="PTHR42714">
    <property type="entry name" value="TRNA MODIFICATION GTPASE GTPBP3"/>
    <property type="match status" value="1"/>
</dbReference>
<dbReference type="InterPro" id="IPR027368">
    <property type="entry name" value="MnmE_dom2"/>
</dbReference>
<dbReference type="InterPro" id="IPR025867">
    <property type="entry name" value="MnmE_helical"/>
</dbReference>
<keyword evidence="4 6" id="KW-0547">Nucleotide-binding</keyword>
<organism evidence="7 8">
    <name type="scientific">Owenia fusiformis</name>
    <name type="common">Polychaete worm</name>
    <dbReference type="NCBI Taxonomy" id="6347"/>
    <lineage>
        <taxon>Eukaryota</taxon>
        <taxon>Metazoa</taxon>
        <taxon>Spiralia</taxon>
        <taxon>Lophotrochozoa</taxon>
        <taxon>Annelida</taxon>
        <taxon>Polychaeta</taxon>
        <taxon>Sedentaria</taxon>
        <taxon>Canalipalpata</taxon>
        <taxon>Sabellida</taxon>
        <taxon>Oweniida</taxon>
        <taxon>Oweniidae</taxon>
        <taxon>Owenia</taxon>
    </lineage>
</organism>
<comment type="similarity">
    <text evidence="2 6">Belongs to the TRAFAC class TrmE-Era-EngA-EngB-Septin-like GTPase superfamily. TrmE GTPase family.</text>
</comment>
<dbReference type="InterPro" id="IPR006073">
    <property type="entry name" value="GTP-bd"/>
</dbReference>
<dbReference type="EMBL" id="CAIIXF020000010">
    <property type="protein sequence ID" value="CAH1796464.1"/>
    <property type="molecule type" value="Genomic_DNA"/>
</dbReference>
<reference evidence="7" key="1">
    <citation type="submission" date="2022-03" db="EMBL/GenBank/DDBJ databases">
        <authorList>
            <person name="Martin C."/>
        </authorList>
    </citation>
    <scope>NUCLEOTIDE SEQUENCE</scope>
</reference>
<dbReference type="GO" id="GO:0030488">
    <property type="term" value="P:tRNA methylation"/>
    <property type="evidence" value="ECO:0007669"/>
    <property type="project" value="TreeGrafter"/>
</dbReference>
<dbReference type="FunFam" id="3.30.1360.120:FF:000007">
    <property type="entry name" value="tRNA modification GTPase GTPBP3, mitochondrial"/>
    <property type="match status" value="1"/>
</dbReference>
<evidence type="ECO:0000313" key="7">
    <source>
        <dbReference type="EMBL" id="CAH1796464.1"/>
    </source>
</evidence>
<dbReference type="OrthoDB" id="188276at2759"/>
<evidence type="ECO:0000313" key="8">
    <source>
        <dbReference type="Proteomes" id="UP000749559"/>
    </source>
</evidence>
<name>A0A8J1XU46_OWEFU</name>
<keyword evidence="8" id="KW-1185">Reference proteome</keyword>
<dbReference type="InterPro" id="IPR018948">
    <property type="entry name" value="GTP-bd_TrmE_N"/>
</dbReference>
<evidence type="ECO:0000256" key="4">
    <source>
        <dbReference type="ARBA" id="ARBA00022741"/>
    </source>
</evidence>